<keyword evidence="3 7" id="KW-0479">Metal-binding</keyword>
<dbReference type="AlphaFoldDB" id="A0A2T0TND6"/>
<dbReference type="InterPro" id="IPR051395">
    <property type="entry name" value="Cytochrome_c_Peroxidase/MauG"/>
</dbReference>
<reference evidence="10 11" key="1">
    <citation type="submission" date="2018-03" db="EMBL/GenBank/DDBJ databases">
        <title>Genomic Encyclopedia of Archaeal and Bacterial Type Strains, Phase II (KMG-II): from individual species to whole genera.</title>
        <authorList>
            <person name="Goeker M."/>
        </authorList>
    </citation>
    <scope>NUCLEOTIDE SEQUENCE [LARGE SCALE GENOMIC DNA]</scope>
    <source>
        <strain evidence="10 11">DSM 28354</strain>
    </source>
</reference>
<dbReference type="Gene3D" id="1.10.760.10">
    <property type="entry name" value="Cytochrome c-like domain"/>
    <property type="match status" value="2"/>
</dbReference>
<feature type="signal peptide" evidence="8">
    <location>
        <begin position="1"/>
        <end position="27"/>
    </location>
</feature>
<protein>
    <submittedName>
        <fullName evidence="10">Cytochrome c peroxidase</fullName>
    </submittedName>
</protein>
<comment type="subcellular location">
    <subcellularLocation>
        <location evidence="1">Cell envelope</location>
    </subcellularLocation>
</comment>
<dbReference type="GO" id="GO:0009055">
    <property type="term" value="F:electron transfer activity"/>
    <property type="evidence" value="ECO:0007669"/>
    <property type="project" value="InterPro"/>
</dbReference>
<sequence length="601" mass="67094">MVFVRNRFLTRVLVGLSVLVAMLGGSACQHTATEKPAMRVKAQFTADLQQFEKETAQLLQLAERTASTDSLQRAFVASRRAYKRLEPLAEYYFPATTRLVNGPPVPEVEVEETKLFQPEGLQVIEPLLYPDFDTTRRTELVQEIGKLRQETSRYKTLWEVAQPMDEQLFDALRLEIFRIIALGISGFDTPGCQTAMPEAAVALASVRTYASFYGDEQPTAATLQQDLRAAEAYLNQHPDFDTFDRATFITHYANPLSAKLLAYQQALSIAPLTDRRPLRANAPTLFAPNVFDADAYAATVDDRMNPAKVALGKQLFADPILSSNNQRACISCHQPDKAFTDGLVRNKTLTGQGVIGRNTPTLLNAALQAGQFYDTRSASLENQSFDVIHNANEMRGSLLDVVRKLEQRPAYIAQFKQAFPRMNGHIEPAHVQNALASYERTLLSFDSRFDQYMRGRRQALSDQEVQGLNLFMGKARCGTCHFMPLFNGTVPPTFTDTESEVLGVPETRAGRKLDPDLGRYAHTKLDPLQYSFKTPTLRNVARTAPYMHNGVYQTLEQVVDFYNRGGGQGLGFTLPNQTLSPDSLHLNQSEQAALVSFMKAL</sequence>
<dbReference type="Pfam" id="PF03150">
    <property type="entry name" value="CCP_MauG"/>
    <property type="match status" value="1"/>
</dbReference>
<dbReference type="PROSITE" id="PS51007">
    <property type="entry name" value="CYTC"/>
    <property type="match status" value="1"/>
</dbReference>
<accession>A0A2T0TND6</accession>
<dbReference type="OrthoDB" id="9805202at2"/>
<dbReference type="Proteomes" id="UP000238375">
    <property type="component" value="Unassembled WGS sequence"/>
</dbReference>
<dbReference type="GO" id="GO:0020037">
    <property type="term" value="F:heme binding"/>
    <property type="evidence" value="ECO:0007669"/>
    <property type="project" value="InterPro"/>
</dbReference>
<evidence type="ECO:0000313" key="10">
    <source>
        <dbReference type="EMBL" id="PRY47167.1"/>
    </source>
</evidence>
<evidence type="ECO:0000256" key="7">
    <source>
        <dbReference type="PROSITE-ProRule" id="PRU00433"/>
    </source>
</evidence>
<keyword evidence="4 8" id="KW-0732">Signal</keyword>
<keyword evidence="2 7" id="KW-0349">Heme</keyword>
<feature type="chain" id="PRO_5015506896" evidence="8">
    <location>
        <begin position="28"/>
        <end position="601"/>
    </location>
</feature>
<dbReference type="PANTHER" id="PTHR30600:SF10">
    <property type="entry name" value="BLL6722 PROTEIN"/>
    <property type="match status" value="1"/>
</dbReference>
<evidence type="ECO:0000256" key="8">
    <source>
        <dbReference type="SAM" id="SignalP"/>
    </source>
</evidence>
<dbReference type="InterPro" id="IPR038352">
    <property type="entry name" value="Imelysin_sf"/>
</dbReference>
<evidence type="ECO:0000256" key="6">
    <source>
        <dbReference type="ARBA" id="ARBA00023004"/>
    </source>
</evidence>
<name>A0A2T0TND6_9BACT</name>
<keyword evidence="5" id="KW-0560">Oxidoreductase</keyword>
<evidence type="ECO:0000256" key="2">
    <source>
        <dbReference type="ARBA" id="ARBA00022617"/>
    </source>
</evidence>
<evidence type="ECO:0000259" key="9">
    <source>
        <dbReference type="PROSITE" id="PS51007"/>
    </source>
</evidence>
<keyword evidence="10" id="KW-0575">Peroxidase</keyword>
<dbReference type="InterPro" id="IPR009056">
    <property type="entry name" value="Cyt_c-like_dom"/>
</dbReference>
<dbReference type="PROSITE" id="PS51257">
    <property type="entry name" value="PROKAR_LIPOPROTEIN"/>
    <property type="match status" value="1"/>
</dbReference>
<feature type="domain" description="Cytochrome c" evidence="9">
    <location>
        <begin position="307"/>
        <end position="476"/>
    </location>
</feature>
<dbReference type="Gene3D" id="1.20.1420.20">
    <property type="entry name" value="M75 peptidase, HXXE motif"/>
    <property type="match status" value="1"/>
</dbReference>
<keyword evidence="11" id="KW-1185">Reference proteome</keyword>
<dbReference type="EMBL" id="PVTE01000001">
    <property type="protein sequence ID" value="PRY47167.1"/>
    <property type="molecule type" value="Genomic_DNA"/>
</dbReference>
<dbReference type="SUPFAM" id="SSF46626">
    <property type="entry name" value="Cytochrome c"/>
    <property type="match status" value="2"/>
</dbReference>
<evidence type="ECO:0000256" key="1">
    <source>
        <dbReference type="ARBA" id="ARBA00004196"/>
    </source>
</evidence>
<evidence type="ECO:0000256" key="3">
    <source>
        <dbReference type="ARBA" id="ARBA00022723"/>
    </source>
</evidence>
<organism evidence="10 11">
    <name type="scientific">Spirosoma oryzae</name>
    <dbReference type="NCBI Taxonomy" id="1469603"/>
    <lineage>
        <taxon>Bacteria</taxon>
        <taxon>Pseudomonadati</taxon>
        <taxon>Bacteroidota</taxon>
        <taxon>Cytophagia</taxon>
        <taxon>Cytophagales</taxon>
        <taxon>Cytophagaceae</taxon>
        <taxon>Spirosoma</taxon>
    </lineage>
</organism>
<dbReference type="GO" id="GO:0030313">
    <property type="term" value="C:cell envelope"/>
    <property type="evidence" value="ECO:0007669"/>
    <property type="project" value="UniProtKB-SubCell"/>
</dbReference>
<dbReference type="PANTHER" id="PTHR30600">
    <property type="entry name" value="CYTOCHROME C PEROXIDASE-RELATED"/>
    <property type="match status" value="1"/>
</dbReference>
<dbReference type="GO" id="GO:0046872">
    <property type="term" value="F:metal ion binding"/>
    <property type="evidence" value="ECO:0007669"/>
    <property type="project" value="UniProtKB-KW"/>
</dbReference>
<dbReference type="InterPro" id="IPR004852">
    <property type="entry name" value="Di-haem_cyt_c_peroxidsae"/>
</dbReference>
<comment type="caution">
    <text evidence="10">The sequence shown here is derived from an EMBL/GenBank/DDBJ whole genome shotgun (WGS) entry which is preliminary data.</text>
</comment>
<gene>
    <name evidence="10" type="ORF">CLV58_101233</name>
</gene>
<dbReference type="GO" id="GO:0004130">
    <property type="term" value="F:cytochrome-c peroxidase activity"/>
    <property type="evidence" value="ECO:0007669"/>
    <property type="project" value="TreeGrafter"/>
</dbReference>
<evidence type="ECO:0000256" key="4">
    <source>
        <dbReference type="ARBA" id="ARBA00022729"/>
    </source>
</evidence>
<evidence type="ECO:0000256" key="5">
    <source>
        <dbReference type="ARBA" id="ARBA00023002"/>
    </source>
</evidence>
<proteinExistence type="predicted"/>
<dbReference type="InterPro" id="IPR036909">
    <property type="entry name" value="Cyt_c-like_dom_sf"/>
</dbReference>
<evidence type="ECO:0000313" key="11">
    <source>
        <dbReference type="Proteomes" id="UP000238375"/>
    </source>
</evidence>
<dbReference type="RefSeq" id="WP_106135918.1">
    <property type="nucleotide sequence ID" value="NZ_PVTE01000001.1"/>
</dbReference>
<keyword evidence="6 7" id="KW-0408">Iron</keyword>